<sequence length="664" mass="74009">MNQAYYSATVAQFLTEAPDHIFGQLSRSHRHDLEQEQKRAWLGQIQVLKEQLASWPHANLYFEFSIPRMGKRADCVLLLGGIVFVIEFKVGSATFDRHAIDQVHDYALDLKNFHKGSHGLPIVPILVATKAITKAGDLSLASDKVASPLCVGSSGIAAALRATLIEVRQGEINAAEWESSGYQPTPTIIEAAQALYQNHDVQEIARSDAGAKNLQSTSARIAEVIETSKREGRKSICFVTGVPGAGKTLAGLNIAAKRAAAHQDEHAVFLSGNGPLVDVLREALARDQAARDGISKKDALRRVRSFLQNIHHFRDEYLRDLNAPDEKVVVFDEAQRAWTKEQASNFMQRKRGQDGFSQSEPEFLISVMDRHCDWCMVVCLIGGGQEINTGEAGILEWLQALATRFPDWDVHASALLEDPHYTVDTEAVAMLRAPAVSKHPDLHLSVSMRSFRAETLSAFVGSIIDGNAERAADLFETVRPRYPIWLTRNLHEAQDWLRTVARGTERFGLVASSGAHRLRPEGIHIKAGIDPATWFLNDQSDVRSSYYLEEVATEFDIQGLELDWVGMCWDANLRFIDGAWRHYGFRGTVWQSVNAAERKLYLENSYRVLLTRARQGMVIFVPEGDPADETRPPSFYDETFAFLQRCGIPVLEKHVTTNLAPAAE</sequence>
<dbReference type="Proteomes" id="UP000201613">
    <property type="component" value="Unassembled WGS sequence"/>
</dbReference>
<proteinExistence type="predicted"/>
<dbReference type="Gene3D" id="3.40.50.300">
    <property type="entry name" value="P-loop containing nucleotide triphosphate hydrolases"/>
    <property type="match status" value="1"/>
</dbReference>
<dbReference type="SUPFAM" id="SSF52540">
    <property type="entry name" value="P-loop containing nucleoside triphosphate hydrolases"/>
    <property type="match status" value="2"/>
</dbReference>
<gene>
    <name evidence="2" type="ORF">LOM8899_01382</name>
</gene>
<dbReference type="OrthoDB" id="3193269at2"/>
<evidence type="ECO:0000313" key="2">
    <source>
        <dbReference type="EMBL" id="SMY07249.1"/>
    </source>
</evidence>
<organism evidence="2 3">
    <name type="scientific">Flavimaricola marinus</name>
    <dbReference type="NCBI Taxonomy" id="1819565"/>
    <lineage>
        <taxon>Bacteria</taxon>
        <taxon>Pseudomonadati</taxon>
        <taxon>Pseudomonadota</taxon>
        <taxon>Alphaproteobacteria</taxon>
        <taxon>Rhodobacterales</taxon>
        <taxon>Paracoccaceae</taxon>
        <taxon>Flavimaricola</taxon>
    </lineage>
</organism>
<accession>A0A238LC34</accession>
<dbReference type="EMBL" id="FXZK01000001">
    <property type="protein sequence ID" value="SMY07249.1"/>
    <property type="molecule type" value="Genomic_DNA"/>
</dbReference>
<dbReference type="Pfam" id="PF09848">
    <property type="entry name" value="SLFN-g3_helicase"/>
    <property type="match status" value="1"/>
</dbReference>
<keyword evidence="3" id="KW-1185">Reference proteome</keyword>
<dbReference type="AlphaFoldDB" id="A0A238LC34"/>
<dbReference type="InterPro" id="IPR027417">
    <property type="entry name" value="P-loop_NTPase"/>
</dbReference>
<reference evidence="2 3" key="1">
    <citation type="submission" date="2017-05" db="EMBL/GenBank/DDBJ databases">
        <authorList>
            <person name="Song R."/>
            <person name="Chenine A.L."/>
            <person name="Ruprecht R.M."/>
        </authorList>
    </citation>
    <scope>NUCLEOTIDE SEQUENCE [LARGE SCALE GENOMIC DNA]</scope>
    <source>
        <strain evidence="2 3">CECT 8899</strain>
    </source>
</reference>
<name>A0A238LC34_9RHOB</name>
<dbReference type="InterPro" id="IPR018647">
    <property type="entry name" value="SLFN_3-like_DNA/RNA_helicase"/>
</dbReference>
<dbReference type="RefSeq" id="WP_093991314.1">
    <property type="nucleotide sequence ID" value="NZ_FXZK01000001.1"/>
</dbReference>
<evidence type="ECO:0000259" key="1">
    <source>
        <dbReference type="Pfam" id="PF09848"/>
    </source>
</evidence>
<evidence type="ECO:0000313" key="3">
    <source>
        <dbReference type="Proteomes" id="UP000201613"/>
    </source>
</evidence>
<feature type="domain" description="Schlafen group 3-like DNA/RNA helicase" evidence="1">
    <location>
        <begin position="234"/>
        <end position="622"/>
    </location>
</feature>
<protein>
    <recommendedName>
        <fullName evidence="1">Schlafen group 3-like DNA/RNA helicase domain-containing protein</fullName>
    </recommendedName>
</protein>